<feature type="transmembrane region" description="Helical" evidence="1">
    <location>
        <begin position="153"/>
        <end position="175"/>
    </location>
</feature>
<dbReference type="EMBL" id="PNEN01000178">
    <property type="protein sequence ID" value="PPJ60916.1"/>
    <property type="molecule type" value="Genomic_DNA"/>
</dbReference>
<keyword evidence="1" id="KW-0472">Membrane</keyword>
<keyword evidence="1" id="KW-0812">Transmembrane</keyword>
<organism evidence="3 4">
    <name type="scientific">Cercospora berteroae</name>
    <dbReference type="NCBI Taxonomy" id="357750"/>
    <lineage>
        <taxon>Eukaryota</taxon>
        <taxon>Fungi</taxon>
        <taxon>Dikarya</taxon>
        <taxon>Ascomycota</taxon>
        <taxon>Pezizomycotina</taxon>
        <taxon>Dothideomycetes</taxon>
        <taxon>Dothideomycetidae</taxon>
        <taxon>Mycosphaerellales</taxon>
        <taxon>Mycosphaerellaceae</taxon>
        <taxon>Cercospora</taxon>
    </lineage>
</organism>
<feature type="signal peptide" evidence="2">
    <location>
        <begin position="1"/>
        <end position="19"/>
    </location>
</feature>
<reference evidence="4" key="1">
    <citation type="journal article" date="2017" name="bioRxiv">
        <title>Conservation of a gene cluster reveals novel cercosporin biosynthetic mechanisms and extends production to the genus Colletotrichum.</title>
        <authorList>
            <person name="de Jonge R."/>
            <person name="Ebert M.K."/>
            <person name="Huitt-Roehl C.R."/>
            <person name="Pal P."/>
            <person name="Suttle J.C."/>
            <person name="Spanner R.E."/>
            <person name="Neubauer J.D."/>
            <person name="Jurick W.M.II."/>
            <person name="Stott K.A."/>
            <person name="Secor G.A."/>
            <person name="Thomma B.P.H.J."/>
            <person name="Van de Peer Y."/>
            <person name="Townsend C.A."/>
            <person name="Bolton M.D."/>
        </authorList>
    </citation>
    <scope>NUCLEOTIDE SEQUENCE [LARGE SCALE GENOMIC DNA]</scope>
    <source>
        <strain evidence="4">CBS538.71</strain>
    </source>
</reference>
<evidence type="ECO:0000256" key="2">
    <source>
        <dbReference type="SAM" id="SignalP"/>
    </source>
</evidence>
<dbReference type="AlphaFoldDB" id="A0A2S6CME5"/>
<feature type="chain" id="PRO_5015584636" description="Fibronectin type-III domain-containing protein" evidence="2">
    <location>
        <begin position="20"/>
        <end position="223"/>
    </location>
</feature>
<protein>
    <recommendedName>
        <fullName evidence="5">Fibronectin type-III domain-containing protein</fullName>
    </recommendedName>
</protein>
<evidence type="ECO:0000313" key="3">
    <source>
        <dbReference type="EMBL" id="PPJ60916.1"/>
    </source>
</evidence>
<dbReference type="OrthoDB" id="3640451at2759"/>
<keyword evidence="4" id="KW-1185">Reference proteome</keyword>
<dbReference type="Proteomes" id="UP000237631">
    <property type="component" value="Unassembled WGS sequence"/>
</dbReference>
<proteinExistence type="predicted"/>
<keyword evidence="2" id="KW-0732">Signal</keyword>
<comment type="caution">
    <text evidence="3">The sequence shown here is derived from an EMBL/GenBank/DDBJ whole genome shotgun (WGS) entry which is preliminary data.</text>
</comment>
<evidence type="ECO:0000256" key="1">
    <source>
        <dbReference type="SAM" id="Phobius"/>
    </source>
</evidence>
<evidence type="ECO:0008006" key="5">
    <source>
        <dbReference type="Google" id="ProtNLM"/>
    </source>
</evidence>
<name>A0A2S6CME5_9PEZI</name>
<dbReference type="STRING" id="357750.A0A2S6CME5"/>
<evidence type="ECO:0000313" key="4">
    <source>
        <dbReference type="Proteomes" id="UP000237631"/>
    </source>
</evidence>
<sequence>MRLVTRWAAICTGASVVAGQNLAFTKPVKLDPSQHALNSKVEVAWTTPFENTNLEIWQGPRADGSFAVESLLKNVSQETTTYTWKAKPLDNMNFAPPFHFRLQKGDGDNFCDGCTADSLPLSVANVGVNDNSVLSSTANPNSGNHGLSGQSKLMIGLSIGIAAAVVTAFVTLVCCTQRDKSPRSAQRRARKRPRTPISMMFRGYLDERRQSKAPPVDRVQQIV</sequence>
<accession>A0A2S6CME5</accession>
<gene>
    <name evidence="3" type="ORF">CBER1_06221</name>
</gene>
<keyword evidence="1" id="KW-1133">Transmembrane helix</keyword>